<gene>
    <name evidence="1" type="ORF">BISA_0864</name>
</gene>
<proteinExistence type="predicted"/>
<evidence type="ECO:0000313" key="1">
    <source>
        <dbReference type="EMBL" id="KFI92463.1"/>
    </source>
</evidence>
<sequence>MNAETSIVTLARSMEVAYSALDAEAGLFYDTTVRVKVHADRYYPDYVAVTLLWLASDHIFHGIEEFTRFRDDFEDRPEERYQQIMDSWPQVFGATEKAMKKLFAPVKPVVKRPPWSLCPRCHKPVWAEEGTVDLRETRLLLKARPHPLWCRVCGQRFEYANSDSLACSSEFSIKETMATLESMFPTEQPSFETLQIESGHDAGEADNG</sequence>
<dbReference type="STRING" id="1437607.BISA_0864"/>
<dbReference type="EMBL" id="JGZN01000008">
    <property type="protein sequence ID" value="KFI92463.1"/>
    <property type="molecule type" value="Genomic_DNA"/>
</dbReference>
<dbReference type="OrthoDB" id="3240524at2"/>
<protein>
    <submittedName>
        <fullName evidence="1">Uncharacterized protein</fullName>
    </submittedName>
</protein>
<reference evidence="1 2" key="1">
    <citation type="submission" date="2014-03" db="EMBL/GenBank/DDBJ databases">
        <title>Genomics of Bifidobacteria.</title>
        <authorList>
            <person name="Ventura M."/>
            <person name="Milani C."/>
            <person name="Lugli G.A."/>
        </authorList>
    </citation>
    <scope>NUCLEOTIDE SEQUENCE [LARGE SCALE GENOMIC DNA]</scope>
    <source>
        <strain evidence="1 2">DSM 23967</strain>
    </source>
</reference>
<dbReference type="AlphaFoldDB" id="A0A087DAB3"/>
<dbReference type="Proteomes" id="UP000029066">
    <property type="component" value="Unassembled WGS sequence"/>
</dbReference>
<organism evidence="1 2">
    <name type="scientific">Bifidobacterium saguini DSM 23967</name>
    <dbReference type="NCBI Taxonomy" id="1437607"/>
    <lineage>
        <taxon>Bacteria</taxon>
        <taxon>Bacillati</taxon>
        <taxon>Actinomycetota</taxon>
        <taxon>Actinomycetes</taxon>
        <taxon>Bifidobacteriales</taxon>
        <taxon>Bifidobacteriaceae</taxon>
        <taxon>Bifidobacterium</taxon>
    </lineage>
</organism>
<dbReference type="RefSeq" id="WP_033891096.1">
    <property type="nucleotide sequence ID" value="NZ_JDUT01000010.1"/>
</dbReference>
<name>A0A087DAB3_9BIFI</name>
<comment type="caution">
    <text evidence="1">The sequence shown here is derived from an EMBL/GenBank/DDBJ whole genome shotgun (WGS) entry which is preliminary data.</text>
</comment>
<evidence type="ECO:0000313" key="2">
    <source>
        <dbReference type="Proteomes" id="UP000029066"/>
    </source>
</evidence>
<accession>A0A087DAB3</accession>